<gene>
    <name evidence="2" type="ORF">GEV33_008602</name>
</gene>
<dbReference type="Pfam" id="PF00650">
    <property type="entry name" value="CRAL_TRIO"/>
    <property type="match status" value="1"/>
</dbReference>
<comment type="caution">
    <text evidence="2">The sequence shown here is derived from an EMBL/GenBank/DDBJ whole genome shotgun (WGS) entry which is preliminary data.</text>
</comment>
<dbReference type="EMBL" id="JABDTM020024540">
    <property type="protein sequence ID" value="KAH0814189.1"/>
    <property type="molecule type" value="Genomic_DNA"/>
</dbReference>
<feature type="domain" description="CRAL-TRIO" evidence="1">
    <location>
        <begin position="99"/>
        <end position="259"/>
    </location>
</feature>
<dbReference type="InterPro" id="IPR036273">
    <property type="entry name" value="CRAL/TRIO_N_dom_sf"/>
</dbReference>
<dbReference type="PANTHER" id="PTHR10174:SF230">
    <property type="entry name" value="ALPHA-TOCOPHEROL TRANSFER PROTEIN-LIKE"/>
    <property type="match status" value="1"/>
</dbReference>
<dbReference type="InterPro" id="IPR001251">
    <property type="entry name" value="CRAL-TRIO_dom"/>
</dbReference>
<reference evidence="2" key="1">
    <citation type="journal article" date="2020" name="J Insects Food Feed">
        <title>The yellow mealworm (Tenebrio molitor) genome: a resource for the emerging insects as food and feed industry.</title>
        <authorList>
            <person name="Eriksson T."/>
            <person name="Andere A."/>
            <person name="Kelstrup H."/>
            <person name="Emery V."/>
            <person name="Picard C."/>
        </authorList>
    </citation>
    <scope>NUCLEOTIDE SEQUENCE</scope>
    <source>
        <strain evidence="2">Stoneville</strain>
        <tissue evidence="2">Whole head</tissue>
    </source>
</reference>
<dbReference type="SMART" id="SM00516">
    <property type="entry name" value="SEC14"/>
    <property type="match status" value="1"/>
</dbReference>
<dbReference type="GO" id="GO:1902936">
    <property type="term" value="F:phosphatidylinositol bisphosphate binding"/>
    <property type="evidence" value="ECO:0007669"/>
    <property type="project" value="TreeGrafter"/>
</dbReference>
<sequence>MVRKRRVDAFFEVTNADVERTKQETGEDDDRLRHIENLLEQWMRCVDHLPHDYDATMARNFIRGSKFHLETAKRKFEGYFLAKHAFPELYHQRDPALAELRRVFDVVNIVWLPRLTEKGERICILSLAEVDPDVLDVGATLKVFWMIYDLLLTCQFPVSSIIMIFDCNQATAKHIGKLFNTSFKHSFSLLRDAYAIRISQLHVLNCPPMVEKLISVVRPLMHEKVKKRFAIHRDTDWLVKNLHAKVLPSDYGGNLESVRDYMGMWKEIMMENSDWFRAQENVKIVGTPPKKIERFINNIELSLKMFINRSHIPHHLLPIWTFELNHVVYVLKSTSTNKNAREDAATYQSGWNPDALGSAKCQREVPTFLLGGQAVVGDAVGGVLTGSFQSPGVLSGDPGDKDGAPMGLDGLLASDVIEFMDEAELLRDTEFKLTVLVTGLPAFSMLSIRDLTD</sequence>
<dbReference type="GO" id="GO:0016020">
    <property type="term" value="C:membrane"/>
    <property type="evidence" value="ECO:0007669"/>
    <property type="project" value="TreeGrafter"/>
</dbReference>
<evidence type="ECO:0000259" key="1">
    <source>
        <dbReference type="PROSITE" id="PS50191"/>
    </source>
</evidence>
<accession>A0A8J6HGF4</accession>
<dbReference type="AlphaFoldDB" id="A0A8J6HGF4"/>
<keyword evidence="3" id="KW-1185">Reference proteome</keyword>
<reference evidence="2" key="2">
    <citation type="submission" date="2021-08" db="EMBL/GenBank/DDBJ databases">
        <authorList>
            <person name="Eriksson T."/>
        </authorList>
    </citation>
    <scope>NUCLEOTIDE SEQUENCE</scope>
    <source>
        <strain evidence="2">Stoneville</strain>
        <tissue evidence="2">Whole head</tissue>
    </source>
</reference>
<dbReference type="Gene3D" id="3.40.525.10">
    <property type="entry name" value="CRAL-TRIO lipid binding domain"/>
    <property type="match status" value="1"/>
</dbReference>
<dbReference type="SUPFAM" id="SSF52087">
    <property type="entry name" value="CRAL/TRIO domain"/>
    <property type="match status" value="1"/>
</dbReference>
<name>A0A8J6HGF4_TENMO</name>
<evidence type="ECO:0000313" key="2">
    <source>
        <dbReference type="EMBL" id="KAH0814189.1"/>
    </source>
</evidence>
<dbReference type="InterPro" id="IPR036865">
    <property type="entry name" value="CRAL-TRIO_dom_sf"/>
</dbReference>
<dbReference type="SUPFAM" id="SSF46938">
    <property type="entry name" value="CRAL/TRIO N-terminal domain"/>
    <property type="match status" value="1"/>
</dbReference>
<protein>
    <recommendedName>
        <fullName evidence="1">CRAL-TRIO domain-containing protein</fullName>
    </recommendedName>
</protein>
<organism evidence="2 3">
    <name type="scientific">Tenebrio molitor</name>
    <name type="common">Yellow mealworm beetle</name>
    <dbReference type="NCBI Taxonomy" id="7067"/>
    <lineage>
        <taxon>Eukaryota</taxon>
        <taxon>Metazoa</taxon>
        <taxon>Ecdysozoa</taxon>
        <taxon>Arthropoda</taxon>
        <taxon>Hexapoda</taxon>
        <taxon>Insecta</taxon>
        <taxon>Pterygota</taxon>
        <taxon>Neoptera</taxon>
        <taxon>Endopterygota</taxon>
        <taxon>Coleoptera</taxon>
        <taxon>Polyphaga</taxon>
        <taxon>Cucujiformia</taxon>
        <taxon>Tenebrionidae</taxon>
        <taxon>Tenebrio</taxon>
    </lineage>
</organism>
<dbReference type="Proteomes" id="UP000719412">
    <property type="component" value="Unassembled WGS sequence"/>
</dbReference>
<dbReference type="PRINTS" id="PR00180">
    <property type="entry name" value="CRETINALDHBP"/>
</dbReference>
<dbReference type="CDD" id="cd00170">
    <property type="entry name" value="SEC14"/>
    <property type="match status" value="1"/>
</dbReference>
<proteinExistence type="predicted"/>
<dbReference type="PROSITE" id="PS50191">
    <property type="entry name" value="CRAL_TRIO"/>
    <property type="match status" value="1"/>
</dbReference>
<dbReference type="PANTHER" id="PTHR10174">
    <property type="entry name" value="ALPHA-TOCOPHEROL TRANSFER PROTEIN-RELATED"/>
    <property type="match status" value="1"/>
</dbReference>
<evidence type="ECO:0000313" key="3">
    <source>
        <dbReference type="Proteomes" id="UP000719412"/>
    </source>
</evidence>